<evidence type="ECO:0000259" key="2">
    <source>
        <dbReference type="Pfam" id="PF00534"/>
    </source>
</evidence>
<dbReference type="STRING" id="1798697.A2373_00350"/>
<feature type="domain" description="Glycosyltransferase subfamily 4-like N-terminal" evidence="3">
    <location>
        <begin position="14"/>
        <end position="162"/>
    </location>
</feature>
<evidence type="ECO:0000313" key="5">
    <source>
        <dbReference type="Proteomes" id="UP000176300"/>
    </source>
</evidence>
<dbReference type="PANTHER" id="PTHR46401">
    <property type="entry name" value="GLYCOSYLTRANSFERASE WBBK-RELATED"/>
    <property type="match status" value="1"/>
</dbReference>
<dbReference type="AlphaFoldDB" id="A0A1F6NKC2"/>
<dbReference type="EMBL" id="MFQS01000002">
    <property type="protein sequence ID" value="OGH84094.1"/>
    <property type="molecule type" value="Genomic_DNA"/>
</dbReference>
<gene>
    <name evidence="4" type="ORF">A2373_00350</name>
</gene>
<dbReference type="Proteomes" id="UP000176300">
    <property type="component" value="Unassembled WGS sequence"/>
</dbReference>
<dbReference type="InterPro" id="IPR028098">
    <property type="entry name" value="Glyco_trans_4-like_N"/>
</dbReference>
<dbReference type="InterPro" id="IPR001296">
    <property type="entry name" value="Glyco_trans_1"/>
</dbReference>
<dbReference type="Gene3D" id="3.40.50.2000">
    <property type="entry name" value="Glycogen Phosphorylase B"/>
    <property type="match status" value="2"/>
</dbReference>
<evidence type="ECO:0000313" key="4">
    <source>
        <dbReference type="EMBL" id="OGH84094.1"/>
    </source>
</evidence>
<keyword evidence="1" id="KW-0808">Transferase</keyword>
<dbReference type="Pfam" id="PF00534">
    <property type="entry name" value="Glycos_transf_1"/>
    <property type="match status" value="1"/>
</dbReference>
<dbReference type="GO" id="GO:0016757">
    <property type="term" value="F:glycosyltransferase activity"/>
    <property type="evidence" value="ECO:0007669"/>
    <property type="project" value="InterPro"/>
</dbReference>
<dbReference type="PANTHER" id="PTHR46401:SF2">
    <property type="entry name" value="GLYCOSYLTRANSFERASE WBBK-RELATED"/>
    <property type="match status" value="1"/>
</dbReference>
<evidence type="ECO:0000256" key="1">
    <source>
        <dbReference type="ARBA" id="ARBA00022679"/>
    </source>
</evidence>
<sequence length="362" mass="40570">MKVLLLTETTKPTSGWGRVVDELIKHYHAAGIETIILTEDGSGDDGILKNSLASLKSALINSLKTRRYVKKCDIVHALDCYPYGLIAALATLGTKKRFVMTAIGTYAIMPLENPKLKPLMTWAYRRAAKIMSITNYTTQEISKRVSKLPPIQRVLLGVDANRFHFNDENIEAPVPFFLSVGALKKRRGNHFILPALALIKKDFPNIEYNIVGDPSDKAYVSHLNSEIKRLDLEKNARILGKVSEETLLNLYQTCSAFIGVPDNTPTNFAGFHLVYLEANAMGKPVIAGEGYGTEEILYEGENGFLVKPNNPESIASAMKKILSDQKMRDYMHRRSREISTTLTWDKTAAEYIKIYNQVLKTK</sequence>
<dbReference type="Pfam" id="PF13439">
    <property type="entry name" value="Glyco_transf_4"/>
    <property type="match status" value="1"/>
</dbReference>
<accession>A0A1F6NKC2</accession>
<organism evidence="4 5">
    <name type="scientific">Candidatus Magasanikbacteria bacterium RIFOXYB1_FULL_40_15</name>
    <dbReference type="NCBI Taxonomy" id="1798697"/>
    <lineage>
        <taxon>Bacteria</taxon>
        <taxon>Candidatus Magasanikiibacteriota</taxon>
    </lineage>
</organism>
<reference evidence="4 5" key="1">
    <citation type="journal article" date="2016" name="Nat. Commun.">
        <title>Thousands of microbial genomes shed light on interconnected biogeochemical processes in an aquifer system.</title>
        <authorList>
            <person name="Anantharaman K."/>
            <person name="Brown C.T."/>
            <person name="Hug L.A."/>
            <person name="Sharon I."/>
            <person name="Castelle C.J."/>
            <person name="Probst A.J."/>
            <person name="Thomas B.C."/>
            <person name="Singh A."/>
            <person name="Wilkins M.J."/>
            <person name="Karaoz U."/>
            <person name="Brodie E.L."/>
            <person name="Williams K.H."/>
            <person name="Hubbard S.S."/>
            <person name="Banfield J.F."/>
        </authorList>
    </citation>
    <scope>NUCLEOTIDE SEQUENCE [LARGE SCALE GENOMIC DNA]</scope>
</reference>
<evidence type="ECO:0000259" key="3">
    <source>
        <dbReference type="Pfam" id="PF13439"/>
    </source>
</evidence>
<feature type="domain" description="Glycosyl transferase family 1" evidence="2">
    <location>
        <begin position="164"/>
        <end position="337"/>
    </location>
</feature>
<evidence type="ECO:0008006" key="6">
    <source>
        <dbReference type="Google" id="ProtNLM"/>
    </source>
</evidence>
<dbReference type="SUPFAM" id="SSF53756">
    <property type="entry name" value="UDP-Glycosyltransferase/glycogen phosphorylase"/>
    <property type="match status" value="1"/>
</dbReference>
<name>A0A1F6NKC2_9BACT</name>
<comment type="caution">
    <text evidence="4">The sequence shown here is derived from an EMBL/GenBank/DDBJ whole genome shotgun (WGS) entry which is preliminary data.</text>
</comment>
<proteinExistence type="predicted"/>
<protein>
    <recommendedName>
        <fullName evidence="6">Glycosyl transferase family 1 domain-containing protein</fullName>
    </recommendedName>
</protein>
<dbReference type="CDD" id="cd03801">
    <property type="entry name" value="GT4_PimA-like"/>
    <property type="match status" value="1"/>
</dbReference>